<evidence type="ECO:0000259" key="3">
    <source>
        <dbReference type="PROSITE" id="PS50960"/>
    </source>
</evidence>
<sequence length="298" mass="33593">MPRTYIRKTKRGSWSEEALRRAIQEVRRGTSARATAKRFGIPRQTLQDRCKSENDEKPCLGPRPFFSEDFEEELAQRVIMVADMFYGVTTEKLASLAFEFAERQNIPHRFNREKKQAGPDWVAGFLKRHPEVSVRKPENCSLTRLEAVNKENIRKFYKNVADATAKNGPYPPHRIFNVDETGITPVVDSPKVLAGKGRRNVGRVSSAERGKLTTVVGCVSADGNSVPPSPMLIFGGRKRMDSVLMKDAPLGSIEAVSDNGWVTTPLFMQWFSHFVEHVGPSKDRRVLLLMDNHSAHIS</sequence>
<evidence type="ECO:0000256" key="1">
    <source>
        <dbReference type="ARBA" id="ARBA00004123"/>
    </source>
</evidence>
<dbReference type="Gene3D" id="1.10.10.60">
    <property type="entry name" value="Homeodomain-like"/>
    <property type="match status" value="1"/>
</dbReference>
<evidence type="ECO:0000256" key="2">
    <source>
        <dbReference type="PROSITE-ProRule" id="PRU00320"/>
    </source>
</evidence>
<evidence type="ECO:0000313" key="5">
    <source>
        <dbReference type="Proteomes" id="UP000440578"/>
    </source>
</evidence>
<dbReference type="InterPro" id="IPR009057">
    <property type="entry name" value="Homeodomain-like_sf"/>
</dbReference>
<dbReference type="Proteomes" id="UP000440578">
    <property type="component" value="Unassembled WGS sequence"/>
</dbReference>
<dbReference type="OrthoDB" id="6357601at2759"/>
<comment type="subcellular location">
    <subcellularLocation>
        <location evidence="1 2">Nucleus</location>
    </subcellularLocation>
</comment>
<dbReference type="InterPro" id="IPR050863">
    <property type="entry name" value="CenT-Element_Derived"/>
</dbReference>
<dbReference type="GO" id="GO:0005634">
    <property type="term" value="C:nucleus"/>
    <property type="evidence" value="ECO:0007669"/>
    <property type="project" value="UniProtKB-SubCell"/>
</dbReference>
<organism evidence="4 5">
    <name type="scientific">Amphibalanus amphitrite</name>
    <name type="common">Striped barnacle</name>
    <name type="synonym">Balanus amphitrite</name>
    <dbReference type="NCBI Taxonomy" id="1232801"/>
    <lineage>
        <taxon>Eukaryota</taxon>
        <taxon>Metazoa</taxon>
        <taxon>Ecdysozoa</taxon>
        <taxon>Arthropoda</taxon>
        <taxon>Crustacea</taxon>
        <taxon>Multicrustacea</taxon>
        <taxon>Cirripedia</taxon>
        <taxon>Thoracica</taxon>
        <taxon>Thoracicalcarea</taxon>
        <taxon>Balanomorpha</taxon>
        <taxon>Balanoidea</taxon>
        <taxon>Balanidae</taxon>
        <taxon>Amphibalaninae</taxon>
        <taxon>Amphibalanus</taxon>
    </lineage>
</organism>
<dbReference type="Pfam" id="PF05225">
    <property type="entry name" value="HTH_psq"/>
    <property type="match status" value="1"/>
</dbReference>
<dbReference type="PROSITE" id="PS50960">
    <property type="entry name" value="HTH_PSQ"/>
    <property type="match status" value="1"/>
</dbReference>
<dbReference type="AlphaFoldDB" id="A0A6A4WZ93"/>
<protein>
    <recommendedName>
        <fullName evidence="3">HTH psq-type domain-containing protein</fullName>
    </recommendedName>
</protein>
<keyword evidence="5" id="KW-1185">Reference proteome</keyword>
<evidence type="ECO:0000313" key="4">
    <source>
        <dbReference type="EMBL" id="KAF0312836.1"/>
    </source>
</evidence>
<accession>A0A6A4WZ93</accession>
<keyword evidence="2" id="KW-0539">Nucleus</keyword>
<gene>
    <name evidence="4" type="ORF">FJT64_016506</name>
</gene>
<feature type="DNA-binding region" description="H-T-H motif" evidence="2">
    <location>
        <begin position="32"/>
        <end position="52"/>
    </location>
</feature>
<dbReference type="PANTHER" id="PTHR19303:SF74">
    <property type="entry name" value="POGO TRANSPOSABLE ELEMENT WITH KRAB DOMAIN"/>
    <property type="match status" value="1"/>
</dbReference>
<dbReference type="GO" id="GO:0003677">
    <property type="term" value="F:DNA binding"/>
    <property type="evidence" value="ECO:0007669"/>
    <property type="project" value="UniProtKB-UniRule"/>
</dbReference>
<keyword evidence="2" id="KW-0238">DNA-binding</keyword>
<feature type="domain" description="HTH psq-type" evidence="3">
    <location>
        <begin position="1"/>
        <end position="56"/>
    </location>
</feature>
<reference evidence="4 5" key="1">
    <citation type="submission" date="2019-07" db="EMBL/GenBank/DDBJ databases">
        <title>Draft genome assembly of a fouling barnacle, Amphibalanus amphitrite (Darwin, 1854): The first reference genome for Thecostraca.</title>
        <authorList>
            <person name="Kim W."/>
        </authorList>
    </citation>
    <scope>NUCLEOTIDE SEQUENCE [LARGE SCALE GENOMIC DNA]</scope>
    <source>
        <strain evidence="4">SNU_AA5</strain>
        <tissue evidence="4">Soma without cirri and trophi</tissue>
    </source>
</reference>
<dbReference type="EMBL" id="VIIS01000132">
    <property type="protein sequence ID" value="KAF0312836.1"/>
    <property type="molecule type" value="Genomic_DNA"/>
</dbReference>
<dbReference type="Pfam" id="PF03184">
    <property type="entry name" value="DDE_1"/>
    <property type="match status" value="1"/>
</dbReference>
<dbReference type="SUPFAM" id="SSF46689">
    <property type="entry name" value="Homeodomain-like"/>
    <property type="match status" value="1"/>
</dbReference>
<dbReference type="InterPro" id="IPR004875">
    <property type="entry name" value="DDE_SF_endonuclease_dom"/>
</dbReference>
<proteinExistence type="predicted"/>
<dbReference type="PANTHER" id="PTHR19303">
    <property type="entry name" value="TRANSPOSON"/>
    <property type="match status" value="1"/>
</dbReference>
<name>A0A6A4WZ93_AMPAM</name>
<dbReference type="InterPro" id="IPR007889">
    <property type="entry name" value="HTH_Psq"/>
</dbReference>
<comment type="caution">
    <text evidence="4">The sequence shown here is derived from an EMBL/GenBank/DDBJ whole genome shotgun (WGS) entry which is preliminary data.</text>
</comment>